<dbReference type="STRING" id="402676.B6K804"/>
<evidence type="ECO:0000313" key="8">
    <source>
        <dbReference type="EMBL" id="EEB09658.2"/>
    </source>
</evidence>
<dbReference type="CDD" id="cd01728">
    <property type="entry name" value="LSm1"/>
    <property type="match status" value="1"/>
</dbReference>
<dbReference type="PROSITE" id="PS52002">
    <property type="entry name" value="SM"/>
    <property type="match status" value="1"/>
</dbReference>
<dbReference type="JaponicusDB" id="SJAG_04880">
    <property type="gene designation" value="lsm1"/>
</dbReference>
<reference evidence="8 10" key="1">
    <citation type="journal article" date="2011" name="Science">
        <title>Comparative functional genomics of the fission yeasts.</title>
        <authorList>
            <person name="Rhind N."/>
            <person name="Chen Z."/>
            <person name="Yassour M."/>
            <person name="Thompson D.A."/>
            <person name="Haas B.J."/>
            <person name="Habib N."/>
            <person name="Wapinski I."/>
            <person name="Roy S."/>
            <person name="Lin M.F."/>
            <person name="Heiman D.I."/>
            <person name="Young S.K."/>
            <person name="Furuya K."/>
            <person name="Guo Y."/>
            <person name="Pidoux A."/>
            <person name="Chen H.M."/>
            <person name="Robbertse B."/>
            <person name="Goldberg J.M."/>
            <person name="Aoki K."/>
            <person name="Bayne E.H."/>
            <person name="Berlin A.M."/>
            <person name="Desjardins C.A."/>
            <person name="Dobbs E."/>
            <person name="Dukaj L."/>
            <person name="Fan L."/>
            <person name="FitzGerald M.G."/>
            <person name="French C."/>
            <person name="Gujja S."/>
            <person name="Hansen K."/>
            <person name="Keifenheim D."/>
            <person name="Levin J.Z."/>
            <person name="Mosher R.A."/>
            <person name="Mueller C.A."/>
            <person name="Pfiffner J."/>
            <person name="Priest M."/>
            <person name="Russ C."/>
            <person name="Smialowska A."/>
            <person name="Swoboda P."/>
            <person name="Sykes S.M."/>
            <person name="Vaughn M."/>
            <person name="Vengrova S."/>
            <person name="Yoder R."/>
            <person name="Zeng Q."/>
            <person name="Allshire R."/>
            <person name="Baulcombe D."/>
            <person name="Birren B.W."/>
            <person name="Brown W."/>
            <person name="Ekwall K."/>
            <person name="Kellis M."/>
            <person name="Leatherwood J."/>
            <person name="Levin H."/>
            <person name="Margalit H."/>
            <person name="Martienssen R."/>
            <person name="Nieduszynski C.A."/>
            <person name="Spatafora J.W."/>
            <person name="Friedman N."/>
            <person name="Dalgaard J.Z."/>
            <person name="Baumann P."/>
            <person name="Niki H."/>
            <person name="Regev A."/>
            <person name="Nusbaum C."/>
        </authorList>
    </citation>
    <scope>NUCLEOTIDE SEQUENCE [LARGE SCALE GENOMIC DNA]</scope>
    <source>
        <strain evidence="10">yFS275 / FY16936</strain>
    </source>
</reference>
<dbReference type="SMART" id="SM00651">
    <property type="entry name" value="Sm"/>
    <property type="match status" value="1"/>
</dbReference>
<proteinExistence type="inferred from homology"/>
<evidence type="ECO:0000256" key="5">
    <source>
        <dbReference type="ARBA" id="ARBA00023274"/>
    </source>
</evidence>
<keyword evidence="10" id="KW-1185">Reference proteome</keyword>
<keyword evidence="3 6" id="KW-0507">mRNA processing</keyword>
<evidence type="ECO:0000256" key="4">
    <source>
        <dbReference type="ARBA" id="ARBA00022884"/>
    </source>
</evidence>
<dbReference type="EMBL" id="KE651167">
    <property type="protein sequence ID" value="EEB09658.2"/>
    <property type="molecule type" value="Genomic_DNA"/>
</dbReference>
<dbReference type="Proteomes" id="UP000001744">
    <property type="component" value="Unassembled WGS sequence"/>
</dbReference>
<dbReference type="InterPro" id="IPR010920">
    <property type="entry name" value="LSM_dom_sf"/>
</dbReference>
<name>B6K804_SCHJY</name>
<dbReference type="PANTHER" id="PTHR15588">
    <property type="entry name" value="LSM1"/>
    <property type="match status" value="1"/>
</dbReference>
<dbReference type="InterPro" id="IPR001163">
    <property type="entry name" value="Sm_dom_euk/arc"/>
</dbReference>
<dbReference type="Gene3D" id="2.30.30.100">
    <property type="match status" value="1"/>
</dbReference>
<dbReference type="GO" id="GO:0000290">
    <property type="term" value="P:deadenylation-dependent decapping of nuclear-transcribed mRNA"/>
    <property type="evidence" value="ECO:0000318"/>
    <property type="project" value="GO_Central"/>
</dbReference>
<dbReference type="GO" id="GO:0006397">
    <property type="term" value="P:mRNA processing"/>
    <property type="evidence" value="ECO:0007669"/>
    <property type="project" value="UniProtKB-UniRule"/>
</dbReference>
<dbReference type="PANTHER" id="PTHR15588:SF8">
    <property type="entry name" value="U6 SNRNA-ASSOCIATED SM-LIKE PROTEIN LSM1"/>
    <property type="match status" value="1"/>
</dbReference>
<dbReference type="GeneID" id="7050800"/>
<sequence>MASWPKNQLEMSQTGQMIPFTTSGSLVDYVDRKVIVILRDGKKLIGILRSFDQFANLMLQCTIERLYEDGMYGDIERGVYIVRGENVVLLGEIDLEREFEVERPFKPVLPEQLYPIVKARKEEKKKQIKARNKVLHSLGFSSDFVNDDLY</sequence>
<evidence type="ECO:0000256" key="1">
    <source>
        <dbReference type="ARBA" id="ARBA00006850"/>
    </source>
</evidence>
<dbReference type="HOGENOM" id="CLU_076902_0_1_1"/>
<organism evidence="8 10">
    <name type="scientific">Schizosaccharomyces japonicus (strain yFS275 / FY16936)</name>
    <name type="common">Fission yeast</name>
    <dbReference type="NCBI Taxonomy" id="402676"/>
    <lineage>
        <taxon>Eukaryota</taxon>
        <taxon>Fungi</taxon>
        <taxon>Dikarya</taxon>
        <taxon>Ascomycota</taxon>
        <taxon>Taphrinomycotina</taxon>
        <taxon>Schizosaccharomycetes</taxon>
        <taxon>Schizosaccharomycetales</taxon>
        <taxon>Schizosaccharomycetaceae</taxon>
        <taxon>Schizosaccharomyces</taxon>
    </lineage>
</organism>
<evidence type="ECO:0000256" key="2">
    <source>
        <dbReference type="ARBA" id="ARBA00022490"/>
    </source>
</evidence>
<dbReference type="GO" id="GO:1990726">
    <property type="term" value="C:Lsm1-7-Pat1 complex"/>
    <property type="evidence" value="ECO:0000318"/>
    <property type="project" value="GO_Central"/>
</dbReference>
<dbReference type="InterPro" id="IPR044642">
    <property type="entry name" value="PTHR15588"/>
</dbReference>
<evidence type="ECO:0000259" key="7">
    <source>
        <dbReference type="PROSITE" id="PS52002"/>
    </source>
</evidence>
<dbReference type="AlphaFoldDB" id="B6K804"/>
<dbReference type="GO" id="GO:0003729">
    <property type="term" value="F:mRNA binding"/>
    <property type="evidence" value="ECO:0000318"/>
    <property type="project" value="GO_Central"/>
</dbReference>
<comment type="similarity">
    <text evidence="1 6">Belongs to the snRNP Sm proteins family.</text>
</comment>
<evidence type="ECO:0000256" key="3">
    <source>
        <dbReference type="ARBA" id="ARBA00022664"/>
    </source>
</evidence>
<dbReference type="GO" id="GO:1990904">
    <property type="term" value="C:ribonucleoprotein complex"/>
    <property type="evidence" value="ECO:0007669"/>
    <property type="project" value="UniProtKB-KW"/>
</dbReference>
<comment type="function">
    <text evidence="6">Component of the cytoplasmic LSM1-LSM7 complex which is involved in mRNA degradation.</text>
</comment>
<dbReference type="InterPro" id="IPR047575">
    <property type="entry name" value="Sm"/>
</dbReference>
<dbReference type="OMA" id="DQFANLM"/>
<dbReference type="eggNOG" id="KOG1782">
    <property type="taxonomic scope" value="Eukaryota"/>
</dbReference>
<protein>
    <recommendedName>
        <fullName evidence="6">U6 snRNA-associated Sm-like protein LSm1</fullName>
    </recommendedName>
</protein>
<dbReference type="GO" id="GO:0000932">
    <property type="term" value="C:P-body"/>
    <property type="evidence" value="ECO:0000318"/>
    <property type="project" value="GO_Central"/>
</dbReference>
<dbReference type="OrthoDB" id="10263346at2759"/>
<evidence type="ECO:0000313" key="10">
    <source>
        <dbReference type="Proteomes" id="UP000001744"/>
    </source>
</evidence>
<keyword evidence="2 6" id="KW-0963">Cytoplasm</keyword>
<dbReference type="RefSeq" id="XP_002175951.2">
    <property type="nucleotide sequence ID" value="XM_002175915.2"/>
</dbReference>
<accession>B6K804</accession>
<gene>
    <name evidence="9" type="primary">lsm1</name>
    <name evidence="6" type="synonym">LSM1</name>
    <name evidence="8" type="ORF">SJAG_04880</name>
</gene>
<evidence type="ECO:0000256" key="6">
    <source>
        <dbReference type="RuleBase" id="RU365047"/>
    </source>
</evidence>
<feature type="domain" description="Sm" evidence="7">
    <location>
        <begin position="21"/>
        <end position="96"/>
    </location>
</feature>
<keyword evidence="4 6" id="KW-0694">RNA-binding</keyword>
<dbReference type="SUPFAM" id="SSF50182">
    <property type="entry name" value="Sm-like ribonucleoproteins"/>
    <property type="match status" value="1"/>
</dbReference>
<keyword evidence="5 6" id="KW-0687">Ribonucleoprotein</keyword>
<evidence type="ECO:0000313" key="9">
    <source>
        <dbReference type="JaponicusDB" id="SJAG_04880"/>
    </source>
</evidence>
<dbReference type="VEuPathDB" id="FungiDB:SJAG_04880"/>
<dbReference type="Pfam" id="PF01423">
    <property type="entry name" value="LSM"/>
    <property type="match status" value="1"/>
</dbReference>
<comment type="subcellular location">
    <subcellularLocation>
        <location evidence="6">Cytoplasm</location>
    </subcellularLocation>
    <subcellularLocation>
        <location evidence="6">Cytoplasm</location>
        <location evidence="6">P-body</location>
    </subcellularLocation>
</comment>
<comment type="subunit">
    <text evidence="6">Component of the heptameric LSM1-LSM7 complex that forms a seven-membered ring structure with a donut shape.</text>
</comment>
<dbReference type="InterPro" id="IPR034104">
    <property type="entry name" value="Lsm1"/>
</dbReference>